<dbReference type="Proteomes" id="UP001500013">
    <property type="component" value="Unassembled WGS sequence"/>
</dbReference>
<gene>
    <name evidence="2" type="ORF">GCM10009817_19840</name>
</gene>
<proteinExistence type="predicted"/>
<name>A0ABN2S2L5_9MICO</name>
<accession>A0ABN2S2L5</accession>
<comment type="caution">
    <text evidence="2">The sequence shown here is derived from an EMBL/GenBank/DDBJ whole genome shotgun (WGS) entry which is preliminary data.</text>
</comment>
<organism evidence="2 3">
    <name type="scientific">Terrabacter lapilli</name>
    <dbReference type="NCBI Taxonomy" id="436231"/>
    <lineage>
        <taxon>Bacteria</taxon>
        <taxon>Bacillati</taxon>
        <taxon>Actinomycetota</taxon>
        <taxon>Actinomycetes</taxon>
        <taxon>Micrococcales</taxon>
        <taxon>Intrasporangiaceae</taxon>
        <taxon>Terrabacter</taxon>
    </lineage>
</organism>
<keyword evidence="1" id="KW-0732">Signal</keyword>
<sequence length="145" mass="14254">MNVSRSLTTVALAATAALSVTTLAVTPASAGGAPDLGTVGVDRLASLGTDGVTVHGTYACTVPDAAGASGPGTIGVELVSRSGASTSGTVAVTCDGTTRSWTVTASAVSLRHGQAWLHGYLEVPDAAGNTPWNLFDATVIVVGSR</sequence>
<evidence type="ECO:0000313" key="3">
    <source>
        <dbReference type="Proteomes" id="UP001500013"/>
    </source>
</evidence>
<feature type="signal peptide" evidence="1">
    <location>
        <begin position="1"/>
        <end position="24"/>
    </location>
</feature>
<keyword evidence="3" id="KW-1185">Reference proteome</keyword>
<protein>
    <submittedName>
        <fullName evidence="2">Uncharacterized protein</fullName>
    </submittedName>
</protein>
<dbReference type="EMBL" id="BAAAPU010000007">
    <property type="protein sequence ID" value="GAA1979292.1"/>
    <property type="molecule type" value="Genomic_DNA"/>
</dbReference>
<dbReference type="RefSeq" id="WP_344061301.1">
    <property type="nucleotide sequence ID" value="NZ_BAAAPU010000007.1"/>
</dbReference>
<evidence type="ECO:0000313" key="2">
    <source>
        <dbReference type="EMBL" id="GAA1979292.1"/>
    </source>
</evidence>
<reference evidence="2 3" key="1">
    <citation type="journal article" date="2019" name="Int. J. Syst. Evol. Microbiol.">
        <title>The Global Catalogue of Microorganisms (GCM) 10K type strain sequencing project: providing services to taxonomists for standard genome sequencing and annotation.</title>
        <authorList>
            <consortium name="The Broad Institute Genomics Platform"/>
            <consortium name="The Broad Institute Genome Sequencing Center for Infectious Disease"/>
            <person name="Wu L."/>
            <person name="Ma J."/>
        </authorList>
    </citation>
    <scope>NUCLEOTIDE SEQUENCE [LARGE SCALE GENOMIC DNA]</scope>
    <source>
        <strain evidence="2 3">JCM 15628</strain>
    </source>
</reference>
<evidence type="ECO:0000256" key="1">
    <source>
        <dbReference type="SAM" id="SignalP"/>
    </source>
</evidence>
<feature type="chain" id="PRO_5045904486" evidence="1">
    <location>
        <begin position="25"/>
        <end position="145"/>
    </location>
</feature>